<evidence type="ECO:0000256" key="2">
    <source>
        <dbReference type="ARBA" id="ARBA00022692"/>
    </source>
</evidence>
<evidence type="ECO:0000313" key="8">
    <source>
        <dbReference type="Proteomes" id="UP001642483"/>
    </source>
</evidence>
<keyword evidence="8" id="KW-1185">Reference proteome</keyword>
<feature type="transmembrane region" description="Helical" evidence="5">
    <location>
        <begin position="14"/>
        <end position="38"/>
    </location>
</feature>
<evidence type="ECO:0000256" key="4">
    <source>
        <dbReference type="ARBA" id="ARBA00023136"/>
    </source>
</evidence>
<reference evidence="7 8" key="1">
    <citation type="submission" date="2024-02" db="EMBL/GenBank/DDBJ databases">
        <authorList>
            <person name="Daric V."/>
            <person name="Darras S."/>
        </authorList>
    </citation>
    <scope>NUCLEOTIDE SEQUENCE [LARGE SCALE GENOMIC DNA]</scope>
</reference>
<feature type="transmembrane region" description="Helical" evidence="5">
    <location>
        <begin position="179"/>
        <end position="201"/>
    </location>
</feature>
<comment type="subcellular location">
    <subcellularLocation>
        <location evidence="1">Membrane</location>
        <topology evidence="1">Multi-pass membrane protein</topology>
    </subcellularLocation>
</comment>
<dbReference type="EMBL" id="CAWYQH010000163">
    <property type="protein sequence ID" value="CAK8697550.1"/>
    <property type="molecule type" value="Genomic_DNA"/>
</dbReference>
<evidence type="ECO:0000256" key="5">
    <source>
        <dbReference type="SAM" id="Phobius"/>
    </source>
</evidence>
<dbReference type="InterPro" id="IPR005829">
    <property type="entry name" value="Sugar_transporter_CS"/>
</dbReference>
<dbReference type="InterPro" id="IPR020846">
    <property type="entry name" value="MFS_dom"/>
</dbReference>
<sequence length="444" mass="49817">METRQTLGLFEKRALIVLLMMTFCSANVIVLCNVFVLYSPPHRCYVSGIDGSNISGTAVAELPPTPTNSSSGNELYIFIQTKKSNNDDATIWWDQCHRYNFDEIQDNATSAANVNLTIGGCDEGWKYYANNGEISAVMEFDLVCNDAWQAPLAPSFVMFGFMAGSMIGSFLSDRYGRRFALILTWVVLSLSMLLLAVTPFWSISYVLWFLVGCCSITRATTSMVIVNELTPEKYRRLTSSVMMAVCSFGYVATPLMAYVLPNWRHQLILLGGAQLSLLLPCICYVKESLHWLIQNKKYEAATILLQEISRINKKEYEEPQLLLATQATELNENQVKESKNKKQTSYIDFVKYSFLRRRVLIFSMAWFSTTVSYYGLSLNTNNLGGNRYLTCFIAGAVDFPGDLLCFFLIKKIGGRLSFVTMAGVCSVCLLMTPILSSGKVFLMS</sequence>
<dbReference type="InterPro" id="IPR005828">
    <property type="entry name" value="MFS_sugar_transport-like"/>
</dbReference>
<dbReference type="PANTHER" id="PTHR24064">
    <property type="entry name" value="SOLUTE CARRIER FAMILY 22 MEMBER"/>
    <property type="match status" value="1"/>
</dbReference>
<evidence type="ECO:0000256" key="1">
    <source>
        <dbReference type="ARBA" id="ARBA00004141"/>
    </source>
</evidence>
<dbReference type="Gene3D" id="1.20.1250.20">
    <property type="entry name" value="MFS general substrate transporter like domains"/>
    <property type="match status" value="1"/>
</dbReference>
<feature type="transmembrane region" description="Helical" evidence="5">
    <location>
        <begin position="207"/>
        <end position="229"/>
    </location>
</feature>
<feature type="transmembrane region" description="Helical" evidence="5">
    <location>
        <begin position="266"/>
        <end position="285"/>
    </location>
</feature>
<keyword evidence="3 5" id="KW-1133">Transmembrane helix</keyword>
<feature type="transmembrane region" description="Helical" evidence="5">
    <location>
        <begin position="359"/>
        <end position="376"/>
    </location>
</feature>
<keyword evidence="4 5" id="KW-0472">Membrane</keyword>
<gene>
    <name evidence="7" type="ORF">CVLEPA_LOCUS30754</name>
</gene>
<organism evidence="7 8">
    <name type="scientific">Clavelina lepadiformis</name>
    <name type="common">Light-bulb sea squirt</name>
    <name type="synonym">Ascidia lepadiformis</name>
    <dbReference type="NCBI Taxonomy" id="159417"/>
    <lineage>
        <taxon>Eukaryota</taxon>
        <taxon>Metazoa</taxon>
        <taxon>Chordata</taxon>
        <taxon>Tunicata</taxon>
        <taxon>Ascidiacea</taxon>
        <taxon>Aplousobranchia</taxon>
        <taxon>Clavelinidae</taxon>
        <taxon>Clavelina</taxon>
    </lineage>
</organism>
<feature type="transmembrane region" description="Helical" evidence="5">
    <location>
        <begin position="241"/>
        <end position="260"/>
    </location>
</feature>
<proteinExistence type="predicted"/>
<name>A0ABP0H0N3_CLALP</name>
<keyword evidence="2 5" id="KW-0812">Transmembrane</keyword>
<evidence type="ECO:0000259" key="6">
    <source>
        <dbReference type="PROSITE" id="PS50850"/>
    </source>
</evidence>
<dbReference type="InterPro" id="IPR036259">
    <property type="entry name" value="MFS_trans_sf"/>
</dbReference>
<dbReference type="SUPFAM" id="SSF103473">
    <property type="entry name" value="MFS general substrate transporter"/>
    <property type="match status" value="1"/>
</dbReference>
<feature type="transmembrane region" description="Helical" evidence="5">
    <location>
        <begin position="416"/>
        <end position="435"/>
    </location>
</feature>
<comment type="caution">
    <text evidence="7">The sequence shown here is derived from an EMBL/GenBank/DDBJ whole genome shotgun (WGS) entry which is preliminary data.</text>
</comment>
<dbReference type="PROSITE" id="PS50850">
    <property type="entry name" value="MFS"/>
    <property type="match status" value="1"/>
</dbReference>
<dbReference type="Proteomes" id="UP001642483">
    <property type="component" value="Unassembled WGS sequence"/>
</dbReference>
<accession>A0ABP0H0N3</accession>
<evidence type="ECO:0000256" key="3">
    <source>
        <dbReference type="ARBA" id="ARBA00022989"/>
    </source>
</evidence>
<dbReference type="PROSITE" id="PS00216">
    <property type="entry name" value="SUGAR_TRANSPORT_1"/>
    <property type="match status" value="1"/>
</dbReference>
<evidence type="ECO:0000313" key="7">
    <source>
        <dbReference type="EMBL" id="CAK8697550.1"/>
    </source>
</evidence>
<protein>
    <recommendedName>
        <fullName evidence="6">Major facilitator superfamily (MFS) profile domain-containing protein</fullName>
    </recommendedName>
</protein>
<feature type="transmembrane region" description="Helical" evidence="5">
    <location>
        <begin position="388"/>
        <end position="409"/>
    </location>
</feature>
<dbReference type="Pfam" id="PF00083">
    <property type="entry name" value="Sugar_tr"/>
    <property type="match status" value="1"/>
</dbReference>
<feature type="transmembrane region" description="Helical" evidence="5">
    <location>
        <begin position="152"/>
        <end position="172"/>
    </location>
</feature>
<feature type="domain" description="Major facilitator superfamily (MFS) profile" evidence="6">
    <location>
        <begin position="108"/>
        <end position="444"/>
    </location>
</feature>